<organism evidence="2 3">
    <name type="scientific">Allacma fusca</name>
    <dbReference type="NCBI Taxonomy" id="39272"/>
    <lineage>
        <taxon>Eukaryota</taxon>
        <taxon>Metazoa</taxon>
        <taxon>Ecdysozoa</taxon>
        <taxon>Arthropoda</taxon>
        <taxon>Hexapoda</taxon>
        <taxon>Collembola</taxon>
        <taxon>Symphypleona</taxon>
        <taxon>Sminthuridae</taxon>
        <taxon>Allacma</taxon>
    </lineage>
</organism>
<gene>
    <name evidence="2" type="ORF">AFUS01_LOCUS15989</name>
</gene>
<accession>A0A8J2P7H2</accession>
<feature type="compositionally biased region" description="Basic and acidic residues" evidence="1">
    <location>
        <begin position="36"/>
        <end position="70"/>
    </location>
</feature>
<comment type="caution">
    <text evidence="2">The sequence shown here is derived from an EMBL/GenBank/DDBJ whole genome shotgun (WGS) entry which is preliminary data.</text>
</comment>
<evidence type="ECO:0000256" key="1">
    <source>
        <dbReference type="SAM" id="MobiDB-lite"/>
    </source>
</evidence>
<dbReference type="AlphaFoldDB" id="A0A8J2P7H2"/>
<dbReference type="EMBL" id="CAJVCH010144121">
    <property type="protein sequence ID" value="CAG7727131.1"/>
    <property type="molecule type" value="Genomic_DNA"/>
</dbReference>
<reference evidence="2" key="1">
    <citation type="submission" date="2021-06" db="EMBL/GenBank/DDBJ databases">
        <authorList>
            <person name="Hodson N. C."/>
            <person name="Mongue J. A."/>
            <person name="Jaron S. K."/>
        </authorList>
    </citation>
    <scope>NUCLEOTIDE SEQUENCE</scope>
</reference>
<feature type="region of interest" description="Disordered" evidence="1">
    <location>
        <begin position="1"/>
        <end position="70"/>
    </location>
</feature>
<protein>
    <submittedName>
        <fullName evidence="2">Uncharacterized protein</fullName>
    </submittedName>
</protein>
<keyword evidence="3" id="KW-1185">Reference proteome</keyword>
<name>A0A8J2P7H2_9HEXA</name>
<evidence type="ECO:0000313" key="3">
    <source>
        <dbReference type="Proteomes" id="UP000708208"/>
    </source>
</evidence>
<proteinExistence type="predicted"/>
<dbReference type="Proteomes" id="UP000708208">
    <property type="component" value="Unassembled WGS sequence"/>
</dbReference>
<evidence type="ECO:0000313" key="2">
    <source>
        <dbReference type="EMBL" id="CAG7727131.1"/>
    </source>
</evidence>
<sequence length="70" mass="8243">MPGVRALANTGQDDRKESLTHRRQRNSTEENCGEYAEEKVRSGKDERSQRETHGDKKPSWRKLEIWSKEE</sequence>